<dbReference type="PANTHER" id="PTHR22803">
    <property type="entry name" value="MANNOSE, PHOSPHOLIPASE, LECTIN RECEPTOR RELATED"/>
    <property type="match status" value="1"/>
</dbReference>
<evidence type="ECO:0000256" key="1">
    <source>
        <dbReference type="SAM" id="SignalP"/>
    </source>
</evidence>
<dbReference type="PROSITE" id="PS50041">
    <property type="entry name" value="C_TYPE_LECTIN_2"/>
    <property type="match status" value="1"/>
</dbReference>
<dbReference type="STRING" id="8078.ENSFHEP00000033753"/>
<dbReference type="SUPFAM" id="SSF56436">
    <property type="entry name" value="C-type lectin-like"/>
    <property type="match status" value="1"/>
</dbReference>
<dbReference type="Ensembl" id="ENSFHET00000028353.1">
    <property type="protein sequence ID" value="ENSFHEP00000033753.1"/>
    <property type="gene ID" value="ENSFHEG00000021137.1"/>
</dbReference>
<dbReference type="SMART" id="SM00034">
    <property type="entry name" value="CLECT"/>
    <property type="match status" value="1"/>
</dbReference>
<accession>A0A3Q2QZP5</accession>
<evidence type="ECO:0000313" key="4">
    <source>
        <dbReference type="Proteomes" id="UP000265000"/>
    </source>
</evidence>
<reference evidence="3" key="1">
    <citation type="submission" date="2025-08" db="UniProtKB">
        <authorList>
            <consortium name="Ensembl"/>
        </authorList>
    </citation>
    <scope>IDENTIFICATION</scope>
</reference>
<dbReference type="PRINTS" id="PR01504">
    <property type="entry name" value="PNCREATITSAP"/>
</dbReference>
<evidence type="ECO:0000313" key="3">
    <source>
        <dbReference type="Ensembl" id="ENSFHEP00000033753.1"/>
    </source>
</evidence>
<dbReference type="InterPro" id="IPR001304">
    <property type="entry name" value="C-type_lectin-like"/>
</dbReference>
<reference evidence="3" key="2">
    <citation type="submission" date="2025-09" db="UniProtKB">
        <authorList>
            <consortium name="Ensembl"/>
        </authorList>
    </citation>
    <scope>IDENTIFICATION</scope>
</reference>
<dbReference type="Pfam" id="PF00059">
    <property type="entry name" value="Lectin_C"/>
    <property type="match status" value="1"/>
</dbReference>
<dbReference type="Proteomes" id="UP000265000">
    <property type="component" value="Unplaced"/>
</dbReference>
<feature type="chain" id="PRO_5018597696" evidence="1">
    <location>
        <begin position="22"/>
        <end position="181"/>
    </location>
</feature>
<dbReference type="AlphaFoldDB" id="A0A3Q2QZP5"/>
<dbReference type="Gene3D" id="3.10.100.10">
    <property type="entry name" value="Mannose-Binding Protein A, subunit A"/>
    <property type="match status" value="1"/>
</dbReference>
<name>A0A3Q2QZP5_FUNHE</name>
<evidence type="ECO:0000259" key="2">
    <source>
        <dbReference type="PROSITE" id="PS50041"/>
    </source>
</evidence>
<dbReference type="GeneTree" id="ENSGT00940000161814"/>
<organism evidence="3 4">
    <name type="scientific">Fundulus heteroclitus</name>
    <name type="common">Killifish</name>
    <name type="synonym">Mummichog</name>
    <dbReference type="NCBI Taxonomy" id="8078"/>
    <lineage>
        <taxon>Eukaryota</taxon>
        <taxon>Metazoa</taxon>
        <taxon>Chordata</taxon>
        <taxon>Craniata</taxon>
        <taxon>Vertebrata</taxon>
        <taxon>Euteleostomi</taxon>
        <taxon>Actinopterygii</taxon>
        <taxon>Neopterygii</taxon>
        <taxon>Teleostei</taxon>
        <taxon>Neoteleostei</taxon>
        <taxon>Acanthomorphata</taxon>
        <taxon>Ovalentaria</taxon>
        <taxon>Atherinomorphae</taxon>
        <taxon>Cyprinodontiformes</taxon>
        <taxon>Fundulidae</taxon>
        <taxon>Fundulus</taxon>
    </lineage>
</organism>
<dbReference type="InterPro" id="IPR016187">
    <property type="entry name" value="CTDL_fold"/>
</dbReference>
<feature type="signal peptide" evidence="1">
    <location>
        <begin position="1"/>
        <end position="21"/>
    </location>
</feature>
<keyword evidence="1" id="KW-0732">Signal</keyword>
<protein>
    <submittedName>
        <fullName evidence="3">Galactose-specific lectin nattectin</fullName>
    </submittedName>
</protein>
<sequence length="181" mass="20626">MASGLVFTLLLCLSCALWTGADVSLCPSGWSQYGQRCFLFVDSQTDWATAERTCIAYGANLASFHSSSEYMYLKSLVYTKKRSYAKTWVGGNDAAREGWWMWTDGSKFNYVSWGSGEPNNRGGRESCMEINRRGPHFLKSFWVFLNYSIKQNALSEIMFLLLKNRFVLMVKRNLLPLINSS</sequence>
<proteinExistence type="predicted"/>
<keyword evidence="4" id="KW-1185">Reference proteome</keyword>
<dbReference type="InterPro" id="IPR016186">
    <property type="entry name" value="C-type_lectin-like/link_sf"/>
</dbReference>
<feature type="domain" description="C-type lectin" evidence="2">
    <location>
        <begin position="33"/>
        <end position="142"/>
    </location>
</feature>
<dbReference type="InterPro" id="IPR050111">
    <property type="entry name" value="C-type_lectin/snaclec_domain"/>
</dbReference>